<dbReference type="Pfam" id="PF02661">
    <property type="entry name" value="Fic"/>
    <property type="match status" value="1"/>
</dbReference>
<dbReference type="RefSeq" id="WP_142083661.1">
    <property type="nucleotide sequence ID" value="NZ_VFPV01000002.1"/>
</dbReference>
<dbReference type="InterPro" id="IPR040198">
    <property type="entry name" value="Fido_containing"/>
</dbReference>
<dbReference type="InterPro" id="IPR003812">
    <property type="entry name" value="Fido"/>
</dbReference>
<proteinExistence type="predicted"/>
<reference evidence="5 6" key="1">
    <citation type="submission" date="2019-06" db="EMBL/GenBank/DDBJ databases">
        <title>Genomic Encyclopedia of Archaeal and Bacterial Type Strains, Phase II (KMG-II): from individual species to whole genera.</title>
        <authorList>
            <person name="Goeker M."/>
        </authorList>
    </citation>
    <scope>NUCLEOTIDE SEQUENCE [LARGE SCALE GENOMIC DNA]</scope>
    <source>
        <strain evidence="5 6">DSM 7270</strain>
    </source>
</reference>
<dbReference type="SUPFAM" id="SSF140931">
    <property type="entry name" value="Fic-like"/>
    <property type="match status" value="1"/>
</dbReference>
<keyword evidence="1" id="KW-0547">Nucleotide-binding</keyword>
<dbReference type="Proteomes" id="UP000316993">
    <property type="component" value="Unassembled WGS sequence"/>
</dbReference>
<dbReference type="Gene3D" id="1.10.3290.10">
    <property type="entry name" value="Fido-like domain"/>
    <property type="match status" value="1"/>
</dbReference>
<evidence type="ECO:0000256" key="3">
    <source>
        <dbReference type="SAM" id="MobiDB-lite"/>
    </source>
</evidence>
<sequence length="468" mass="52122">MPRLTPPQALDQLAEWINASTDEVGIDGLLQQHGNRIPRRTLQRHLALLVEQKRIGVRGEGRATRYHRLPQPGASAQTSTAVATAVPPSTADYVPTSKEGADIRATVSQPRHLRKPVGYQLDFLSSYEPNHTAYLPPGLREQLHSLGRSPADQTPAGTFAKDILQRLLIDLSWASSHLEGNTYSHLDTERLIEFGQAAEGKNALETQMILNHKQAIEYLVLNPENARVHTDTLIALHAFLSDGLMADPTAVGRIRRRAVEIGGSVFLPIALPQRLEELFGIVTQMAAEITDPFEQAFFLMVHLPYLQPFEDVNKRVSRLAANIPFIRHNLCPLSFIDVPQQAYVDGMLGVYELNRVDLLRDVFVWAYERSCQQYVAVKQNLVPPDIFRLRHRQALAEVIAAIVRQGDAPTEQAVTSRMPASVAAADHAHFVQLALAEFGALHAGNAVRFGIRPLEFGEWERRAQDMKG</sequence>
<dbReference type="PANTHER" id="PTHR13504:SF38">
    <property type="entry name" value="FIDO DOMAIN-CONTAINING PROTEIN"/>
    <property type="match status" value="1"/>
</dbReference>
<gene>
    <name evidence="5" type="ORF">BDD18_2631</name>
</gene>
<dbReference type="PROSITE" id="PS51459">
    <property type="entry name" value="FIDO"/>
    <property type="match status" value="1"/>
</dbReference>
<dbReference type="PANTHER" id="PTHR13504">
    <property type="entry name" value="FIDO DOMAIN-CONTAINING PROTEIN DDB_G0283145"/>
    <property type="match status" value="1"/>
</dbReference>
<comment type="caution">
    <text evidence="5">The sequence shown here is derived from an EMBL/GenBank/DDBJ whole genome shotgun (WGS) entry which is preliminary data.</text>
</comment>
<evidence type="ECO:0000256" key="2">
    <source>
        <dbReference type="PIRSR" id="PIRSR640198-3"/>
    </source>
</evidence>
<feature type="site" description="Important for autoinhibition of adenylyltransferase activity" evidence="2">
    <location>
        <position position="179"/>
    </location>
</feature>
<evidence type="ECO:0000313" key="6">
    <source>
        <dbReference type="Proteomes" id="UP000316993"/>
    </source>
</evidence>
<feature type="binding site" evidence="1">
    <location>
        <begin position="311"/>
        <end position="318"/>
    </location>
    <ligand>
        <name>ATP</name>
        <dbReference type="ChEBI" id="CHEBI:30616"/>
    </ligand>
</feature>
<evidence type="ECO:0000259" key="4">
    <source>
        <dbReference type="PROSITE" id="PS51459"/>
    </source>
</evidence>
<dbReference type="EMBL" id="VFPV01000002">
    <property type="protein sequence ID" value="TQN03929.1"/>
    <property type="molecule type" value="Genomic_DNA"/>
</dbReference>
<evidence type="ECO:0000256" key="1">
    <source>
        <dbReference type="PIRSR" id="PIRSR640198-2"/>
    </source>
</evidence>
<feature type="domain" description="Fido" evidence="4">
    <location>
        <begin position="228"/>
        <end position="368"/>
    </location>
</feature>
<feature type="region of interest" description="Disordered" evidence="3">
    <location>
        <begin position="85"/>
        <end position="104"/>
    </location>
</feature>
<dbReference type="GO" id="GO:0005524">
    <property type="term" value="F:ATP binding"/>
    <property type="evidence" value="ECO:0007669"/>
    <property type="project" value="UniProtKB-KW"/>
</dbReference>
<dbReference type="AlphaFoldDB" id="A0A543L9G5"/>
<protein>
    <submittedName>
        <fullName evidence="5">Fic/DOC family protein</fullName>
    </submittedName>
</protein>
<name>A0A543L9G5_9BURK</name>
<evidence type="ECO:0000313" key="5">
    <source>
        <dbReference type="EMBL" id="TQN03929.1"/>
    </source>
</evidence>
<dbReference type="InterPro" id="IPR036597">
    <property type="entry name" value="Fido-like_dom_sf"/>
</dbReference>
<accession>A0A543L9G5</accession>
<keyword evidence="1" id="KW-0067">ATP-binding</keyword>
<organism evidence="5 6">
    <name type="scientific">Acidovorax temperans</name>
    <dbReference type="NCBI Taxonomy" id="80878"/>
    <lineage>
        <taxon>Bacteria</taxon>
        <taxon>Pseudomonadati</taxon>
        <taxon>Pseudomonadota</taxon>
        <taxon>Betaproteobacteria</taxon>
        <taxon>Burkholderiales</taxon>
        <taxon>Comamonadaceae</taxon>
        <taxon>Acidovorax</taxon>
    </lineage>
</organism>